<proteinExistence type="predicted"/>
<feature type="region of interest" description="Disordered" evidence="1">
    <location>
        <begin position="20"/>
        <end position="76"/>
    </location>
</feature>
<comment type="caution">
    <text evidence="2">The sequence shown here is derived from an EMBL/GenBank/DDBJ whole genome shotgun (WGS) entry which is preliminary data.</text>
</comment>
<evidence type="ECO:0000313" key="2">
    <source>
        <dbReference type="EMBL" id="KAG9503567.1"/>
    </source>
</evidence>
<dbReference type="RefSeq" id="XP_044682567.1">
    <property type="nucleotide sequence ID" value="XM_044821234.1"/>
</dbReference>
<dbReference type="KEGG" id="fmu:J7337_003518"/>
<evidence type="ECO:0000313" key="3">
    <source>
        <dbReference type="Proteomes" id="UP000827133"/>
    </source>
</evidence>
<feature type="region of interest" description="Disordered" evidence="1">
    <location>
        <begin position="92"/>
        <end position="123"/>
    </location>
</feature>
<dbReference type="GeneID" id="68311375"/>
<dbReference type="AlphaFoldDB" id="A0A9P8DKB4"/>
<keyword evidence="3" id="KW-1185">Reference proteome</keyword>
<organism evidence="2 3">
    <name type="scientific">Fusarium musae</name>
    <dbReference type="NCBI Taxonomy" id="1042133"/>
    <lineage>
        <taxon>Eukaryota</taxon>
        <taxon>Fungi</taxon>
        <taxon>Dikarya</taxon>
        <taxon>Ascomycota</taxon>
        <taxon>Pezizomycotina</taxon>
        <taxon>Sordariomycetes</taxon>
        <taxon>Hypocreomycetidae</taxon>
        <taxon>Hypocreales</taxon>
        <taxon>Nectriaceae</taxon>
        <taxon>Fusarium</taxon>
    </lineage>
</organism>
<feature type="region of interest" description="Disordered" evidence="1">
    <location>
        <begin position="320"/>
        <end position="340"/>
    </location>
</feature>
<feature type="compositionally biased region" description="Low complexity" evidence="1">
    <location>
        <begin position="21"/>
        <end position="44"/>
    </location>
</feature>
<dbReference type="EMBL" id="JAHBCI010000003">
    <property type="protein sequence ID" value="KAG9503567.1"/>
    <property type="molecule type" value="Genomic_DNA"/>
</dbReference>
<evidence type="ECO:0000256" key="1">
    <source>
        <dbReference type="SAM" id="MobiDB-lite"/>
    </source>
</evidence>
<protein>
    <submittedName>
        <fullName evidence="2">Uncharacterized protein</fullName>
    </submittedName>
</protein>
<reference evidence="2" key="1">
    <citation type="journal article" date="2021" name="Mol. Plant Microbe Interact.">
        <title>Telomere to telomere genome assembly of Fusarium musae F31, causal agent of crown rot disease of banana.</title>
        <authorList>
            <person name="Degradi L."/>
            <person name="Tava V."/>
            <person name="Kunova A."/>
            <person name="Cortesi P."/>
            <person name="Saracchi M."/>
            <person name="Pasquali M."/>
        </authorList>
    </citation>
    <scope>NUCLEOTIDE SEQUENCE</scope>
    <source>
        <strain evidence="2">F31</strain>
    </source>
</reference>
<name>A0A9P8DKB4_9HYPO</name>
<dbReference type="Proteomes" id="UP000827133">
    <property type="component" value="Unassembled WGS sequence"/>
</dbReference>
<gene>
    <name evidence="2" type="ORF">J7337_003518</name>
</gene>
<accession>A0A9P8DKB4</accession>
<sequence length="491" mass="53559">MSGNRSGSIADDWLEVESAASVVSMDSRPSSPSPSTSPQEISAPAPAPAPTPPVVIAASHGGPSNPPSQLQLPLRPRNNTIVSYNVVPIRQPLPSQDSDAPDTICPSLSSQSVRPRGGAGHVTDSTLESIAKWQRYQHEKLLQEYNADVETNAAGDSSTNPDPSDYHKACQDATASLDAVAKLAKDIGGRAISTMSLIRSTCKQLCTQTADLGKMLEVYAQHWAAKGSNMALIDIPLNPDTWEALSELKEVVLKTQETLSSVAPPADFGRRLTAADIPLNANLELARGLEALEDIRDLFTEFLPILKADFDEFRTKHMGFSPAALPDRPHQKPSQPPNPKVRQIRDELYTMKDHFVMINVFLSRLKDSSASPNVADPLVFKSLKRITTAISKALTNNPSDWIESDMQSSSSKTMSYAQFLTLDPDVLSHISSHLQDFQDELGVDAKPGEDGCDFSQEMIYNHQEFMLLEGGQLQQLRSVIEFTESILMTQG</sequence>
<feature type="compositionally biased region" description="Low complexity" evidence="1">
    <location>
        <begin position="67"/>
        <end position="76"/>
    </location>
</feature>